<keyword evidence="3" id="KW-0964">Secreted</keyword>
<dbReference type="AlphaFoldDB" id="A0A0P7WW19"/>
<dbReference type="Pfam" id="PF00212">
    <property type="entry name" value="ANP"/>
    <property type="match status" value="1"/>
</dbReference>
<evidence type="ECO:0000256" key="5">
    <source>
        <dbReference type="ARBA" id="ARBA00022858"/>
    </source>
</evidence>
<dbReference type="STRING" id="113540.ENSSFOP00015015973"/>
<dbReference type="GO" id="GO:0007168">
    <property type="term" value="P:receptor guanylyl cyclase signaling pathway"/>
    <property type="evidence" value="ECO:0007669"/>
    <property type="project" value="TreeGrafter"/>
</dbReference>
<gene>
    <name evidence="9" type="ORF">Z043_115692</name>
</gene>
<evidence type="ECO:0000313" key="9">
    <source>
        <dbReference type="EMBL" id="KPP65860.1"/>
    </source>
</evidence>
<sequence>MSLTLLLRLEATLPEPKETAPFLAEKAGDVDAEDSYDQPQARQNQAQVEQFLSARDLKAVRSGSTSRSSGCFGRRLDRIGSMSSLGCNTVGRNIPKAK</sequence>
<evidence type="ECO:0000256" key="2">
    <source>
        <dbReference type="ARBA" id="ARBA00009041"/>
    </source>
</evidence>
<dbReference type="GO" id="GO:0003085">
    <property type="term" value="P:negative regulation of systemic arterial blood pressure"/>
    <property type="evidence" value="ECO:0007669"/>
    <property type="project" value="TreeGrafter"/>
</dbReference>
<evidence type="ECO:0000256" key="7">
    <source>
        <dbReference type="RuleBase" id="RU003686"/>
    </source>
</evidence>
<dbReference type="GO" id="GO:0005179">
    <property type="term" value="F:hormone activity"/>
    <property type="evidence" value="ECO:0007669"/>
    <property type="project" value="InterPro"/>
</dbReference>
<dbReference type="GO" id="GO:0006182">
    <property type="term" value="P:cGMP biosynthetic process"/>
    <property type="evidence" value="ECO:0007669"/>
    <property type="project" value="TreeGrafter"/>
</dbReference>
<dbReference type="GO" id="GO:0005737">
    <property type="term" value="C:cytoplasm"/>
    <property type="evidence" value="ECO:0007669"/>
    <property type="project" value="TreeGrafter"/>
</dbReference>
<keyword evidence="6" id="KW-1015">Disulfide bond</keyword>
<proteinExistence type="inferred from homology"/>
<evidence type="ECO:0000256" key="4">
    <source>
        <dbReference type="ARBA" id="ARBA00022729"/>
    </source>
</evidence>
<dbReference type="InterPro" id="IPR030480">
    <property type="entry name" value="Natr_peptide_CS"/>
</dbReference>
<accession>A0A0P7WW19</accession>
<feature type="region of interest" description="Disordered" evidence="8">
    <location>
        <begin position="17"/>
        <end position="46"/>
    </location>
</feature>
<keyword evidence="4" id="KW-0732">Signal</keyword>
<evidence type="ECO:0000313" key="10">
    <source>
        <dbReference type="Proteomes" id="UP000034805"/>
    </source>
</evidence>
<dbReference type="InterPro" id="IPR050787">
    <property type="entry name" value="Natriuretic_peptide"/>
</dbReference>
<feature type="compositionally biased region" description="Polar residues" evidence="8">
    <location>
        <begin position="37"/>
        <end position="46"/>
    </location>
</feature>
<dbReference type="SMART" id="SM00183">
    <property type="entry name" value="NAT_PEP"/>
    <property type="match status" value="1"/>
</dbReference>
<comment type="similarity">
    <text evidence="2 7">Belongs to the natriuretic peptide family.</text>
</comment>
<dbReference type="EMBL" id="JARO02006022">
    <property type="protein sequence ID" value="KPP65860.1"/>
    <property type="molecule type" value="Genomic_DNA"/>
</dbReference>
<dbReference type="PROSITE" id="PS00263">
    <property type="entry name" value="NATRIURETIC_PEPTIDE"/>
    <property type="match status" value="1"/>
</dbReference>
<comment type="subcellular location">
    <subcellularLocation>
        <location evidence="1 7">Secreted</location>
    </subcellularLocation>
</comment>
<evidence type="ECO:0000256" key="3">
    <source>
        <dbReference type="ARBA" id="ARBA00022525"/>
    </source>
</evidence>
<evidence type="ECO:0000256" key="6">
    <source>
        <dbReference type="ARBA" id="ARBA00023157"/>
    </source>
</evidence>
<dbReference type="PANTHER" id="PTHR14066">
    <property type="entry name" value="ATRIAL NATRIURETIC FACTOR PRECURSOR"/>
    <property type="match status" value="1"/>
</dbReference>
<protein>
    <submittedName>
        <fullName evidence="9">Brain natriuretic peptide-like-like</fullName>
    </submittedName>
</protein>
<dbReference type="GO" id="GO:0007218">
    <property type="term" value="P:neuropeptide signaling pathway"/>
    <property type="evidence" value="ECO:0007669"/>
    <property type="project" value="TreeGrafter"/>
</dbReference>
<name>A0A0P7WW19_SCLFO</name>
<dbReference type="GO" id="GO:0019934">
    <property type="term" value="P:cGMP-mediated signaling"/>
    <property type="evidence" value="ECO:0007669"/>
    <property type="project" value="TreeGrafter"/>
</dbReference>
<dbReference type="GO" id="GO:0097746">
    <property type="term" value="P:blood vessel diameter maintenance"/>
    <property type="evidence" value="ECO:0007669"/>
    <property type="project" value="UniProtKB-KW"/>
</dbReference>
<keyword evidence="5 7" id="KW-0838">Vasoactive</keyword>
<dbReference type="Proteomes" id="UP000034805">
    <property type="component" value="Unassembled WGS sequence"/>
</dbReference>
<evidence type="ECO:0000256" key="1">
    <source>
        <dbReference type="ARBA" id="ARBA00004613"/>
    </source>
</evidence>
<dbReference type="PANTHER" id="PTHR14066:SF10">
    <property type="entry name" value="NATRIURETIC PEPTIDES B"/>
    <property type="match status" value="1"/>
</dbReference>
<reference evidence="9 10" key="1">
    <citation type="submission" date="2015-08" db="EMBL/GenBank/DDBJ databases">
        <title>The genome of the Asian arowana (Scleropages formosus).</title>
        <authorList>
            <person name="Tan M.H."/>
            <person name="Gan H.M."/>
            <person name="Croft L.J."/>
            <person name="Austin C.M."/>
        </authorList>
    </citation>
    <scope>NUCLEOTIDE SEQUENCE [LARGE SCALE GENOMIC DNA]</scope>
    <source>
        <strain evidence="9">Aro1</strain>
    </source>
</reference>
<evidence type="ECO:0000256" key="8">
    <source>
        <dbReference type="SAM" id="MobiDB-lite"/>
    </source>
</evidence>
<dbReference type="GO" id="GO:0051427">
    <property type="term" value="F:hormone receptor binding"/>
    <property type="evidence" value="ECO:0007669"/>
    <property type="project" value="TreeGrafter"/>
</dbReference>
<dbReference type="GO" id="GO:0005615">
    <property type="term" value="C:extracellular space"/>
    <property type="evidence" value="ECO:0007669"/>
    <property type="project" value="TreeGrafter"/>
</dbReference>
<comment type="caution">
    <text evidence="9">The sequence shown here is derived from an EMBL/GenBank/DDBJ whole genome shotgun (WGS) entry which is preliminary data.</text>
</comment>
<organism evidence="9 10">
    <name type="scientific">Scleropages formosus</name>
    <name type="common">Asian bonytongue</name>
    <name type="synonym">Osteoglossum formosum</name>
    <dbReference type="NCBI Taxonomy" id="113540"/>
    <lineage>
        <taxon>Eukaryota</taxon>
        <taxon>Metazoa</taxon>
        <taxon>Chordata</taxon>
        <taxon>Craniata</taxon>
        <taxon>Vertebrata</taxon>
        <taxon>Euteleostomi</taxon>
        <taxon>Actinopterygii</taxon>
        <taxon>Neopterygii</taxon>
        <taxon>Teleostei</taxon>
        <taxon>Osteoglossocephala</taxon>
        <taxon>Osteoglossomorpha</taxon>
        <taxon>Osteoglossiformes</taxon>
        <taxon>Osteoglossidae</taxon>
        <taxon>Scleropages</taxon>
    </lineage>
</organism>
<dbReference type="InterPro" id="IPR000663">
    <property type="entry name" value="Natr_peptide"/>
</dbReference>
<dbReference type="PRINTS" id="PR00710">
    <property type="entry name" value="NATPEPTIDES"/>
</dbReference>